<evidence type="ECO:0000313" key="9">
    <source>
        <dbReference type="Proteomes" id="UP000184085"/>
    </source>
</evidence>
<feature type="transmembrane region" description="Helical" evidence="6">
    <location>
        <begin position="182"/>
        <end position="203"/>
    </location>
</feature>
<dbReference type="GO" id="GO:0016020">
    <property type="term" value="C:membrane"/>
    <property type="evidence" value="ECO:0007669"/>
    <property type="project" value="UniProtKB-SubCell"/>
</dbReference>
<dbReference type="Gene3D" id="1.10.3730.20">
    <property type="match status" value="1"/>
</dbReference>
<dbReference type="InterPro" id="IPR037185">
    <property type="entry name" value="EmrE-like"/>
</dbReference>
<evidence type="ECO:0000256" key="2">
    <source>
        <dbReference type="ARBA" id="ARBA00009853"/>
    </source>
</evidence>
<name>A0A1M4N3Y5_9RHOB</name>
<dbReference type="InterPro" id="IPR000620">
    <property type="entry name" value="EamA_dom"/>
</dbReference>
<feature type="transmembrane region" description="Helical" evidence="6">
    <location>
        <begin position="242"/>
        <end position="259"/>
    </location>
</feature>
<evidence type="ECO:0000256" key="4">
    <source>
        <dbReference type="ARBA" id="ARBA00022989"/>
    </source>
</evidence>
<feature type="domain" description="EamA" evidence="7">
    <location>
        <begin position="152"/>
        <end position="281"/>
    </location>
</feature>
<dbReference type="AlphaFoldDB" id="A0A1M4N3Y5"/>
<sequence length="300" mass="32126">MEDTRAHRPGRGIFWMVLTGFQFVGMTTLVKSLGTAIPVYQSAFLRFALGLVFFIPLVPSLLRALPTGRQVRLIAARGVAHTIGVSLWFYAMVRIPLADVTALNYLNPIYVTLGASLFLGERLALRRLIAVGIALLGAVVILRPGFRELDPGHIAMLGTSLGLATSYLITKQLSTQMNSAHVVAWLSIAVTIGLMPMAVTHWVNPTLPQLGLLLAVAGLATGAHYTMTLAFKEAPVAVTQPATFLQLVWAVALGALVFGEGIDPFTVLGGGVIIASVSYITWREAMIKRKITPPAAATKS</sequence>
<comment type="similarity">
    <text evidence="2">Belongs to the drug/metabolite transporter (DMT) superfamily. 10 TMS drug/metabolite exporter (DME) (TC 2.A.7.3) family.</text>
</comment>
<evidence type="ECO:0000256" key="6">
    <source>
        <dbReference type="SAM" id="Phobius"/>
    </source>
</evidence>
<feature type="transmembrane region" description="Helical" evidence="6">
    <location>
        <begin position="105"/>
        <end position="121"/>
    </location>
</feature>
<keyword evidence="3 6" id="KW-0812">Transmembrane</keyword>
<accession>A0A1M4N3Y5</accession>
<feature type="transmembrane region" description="Helical" evidence="6">
    <location>
        <begin position="265"/>
        <end position="282"/>
    </location>
</feature>
<dbReference type="PANTHER" id="PTHR22911:SF6">
    <property type="entry name" value="SOLUTE CARRIER FAMILY 35 MEMBER G1"/>
    <property type="match status" value="1"/>
</dbReference>
<reference evidence="9" key="1">
    <citation type="submission" date="2016-09" db="EMBL/GenBank/DDBJ databases">
        <authorList>
            <person name="Wibberg D."/>
        </authorList>
    </citation>
    <scope>NUCLEOTIDE SEQUENCE [LARGE SCALE GENOMIC DNA]</scope>
</reference>
<proteinExistence type="inferred from homology"/>
<dbReference type="PANTHER" id="PTHR22911">
    <property type="entry name" value="ACYL-MALONYL CONDENSING ENZYME-RELATED"/>
    <property type="match status" value="1"/>
</dbReference>
<evidence type="ECO:0000256" key="3">
    <source>
        <dbReference type="ARBA" id="ARBA00022692"/>
    </source>
</evidence>
<feature type="transmembrane region" description="Helical" evidence="6">
    <location>
        <begin position="43"/>
        <end position="62"/>
    </location>
</feature>
<feature type="transmembrane region" description="Helical" evidence="6">
    <location>
        <begin position="74"/>
        <end position="93"/>
    </location>
</feature>
<feature type="transmembrane region" description="Helical" evidence="6">
    <location>
        <begin position="209"/>
        <end position="230"/>
    </location>
</feature>
<keyword evidence="9" id="KW-1185">Reference proteome</keyword>
<gene>
    <name evidence="8" type="ORF">KARMA_2880</name>
</gene>
<feature type="domain" description="EamA" evidence="7">
    <location>
        <begin position="11"/>
        <end position="142"/>
    </location>
</feature>
<organism evidence="8 9">
    <name type="scientific">Donghicola eburneus</name>
    <dbReference type="NCBI Taxonomy" id="393278"/>
    <lineage>
        <taxon>Bacteria</taxon>
        <taxon>Pseudomonadati</taxon>
        <taxon>Pseudomonadota</taxon>
        <taxon>Alphaproteobacteria</taxon>
        <taxon>Rhodobacterales</taxon>
        <taxon>Roseobacteraceae</taxon>
        <taxon>Donghicola</taxon>
    </lineage>
</organism>
<feature type="transmembrane region" description="Helical" evidence="6">
    <location>
        <begin position="128"/>
        <end position="146"/>
    </location>
</feature>
<evidence type="ECO:0000256" key="5">
    <source>
        <dbReference type="ARBA" id="ARBA00023136"/>
    </source>
</evidence>
<feature type="transmembrane region" description="Helical" evidence="6">
    <location>
        <begin position="152"/>
        <end position="170"/>
    </location>
</feature>
<keyword evidence="4 6" id="KW-1133">Transmembrane helix</keyword>
<comment type="subcellular location">
    <subcellularLocation>
        <location evidence="1">Membrane</location>
        <topology evidence="1">Multi-pass membrane protein</topology>
    </subcellularLocation>
</comment>
<dbReference type="RefSeq" id="WP_072707428.1">
    <property type="nucleotide sequence ID" value="NZ_FMJB01000057.1"/>
</dbReference>
<dbReference type="Proteomes" id="UP000184085">
    <property type="component" value="Unassembled WGS sequence"/>
</dbReference>
<dbReference type="Pfam" id="PF00892">
    <property type="entry name" value="EamA"/>
    <property type="match status" value="2"/>
</dbReference>
<dbReference type="SUPFAM" id="SSF103481">
    <property type="entry name" value="Multidrug resistance efflux transporter EmrE"/>
    <property type="match status" value="2"/>
</dbReference>
<evidence type="ECO:0000313" key="8">
    <source>
        <dbReference type="EMBL" id="SCM68655.1"/>
    </source>
</evidence>
<keyword evidence="5 6" id="KW-0472">Membrane</keyword>
<dbReference type="EMBL" id="FMJB01000057">
    <property type="protein sequence ID" value="SCM68655.1"/>
    <property type="molecule type" value="Genomic_DNA"/>
</dbReference>
<protein>
    <recommendedName>
        <fullName evidence="7">EamA domain-containing protein</fullName>
    </recommendedName>
</protein>
<evidence type="ECO:0000259" key="7">
    <source>
        <dbReference type="Pfam" id="PF00892"/>
    </source>
</evidence>
<evidence type="ECO:0000256" key="1">
    <source>
        <dbReference type="ARBA" id="ARBA00004141"/>
    </source>
</evidence>
<feature type="transmembrane region" description="Helical" evidence="6">
    <location>
        <begin position="12"/>
        <end position="37"/>
    </location>
</feature>